<evidence type="ECO:0000313" key="2">
    <source>
        <dbReference type="EMBL" id="MCQ5343821.1"/>
    </source>
</evidence>
<protein>
    <submittedName>
        <fullName evidence="2">Uncharacterized protein</fullName>
    </submittedName>
</protein>
<keyword evidence="3" id="KW-1185">Reference proteome</keyword>
<keyword evidence="1" id="KW-0472">Membrane</keyword>
<reference evidence="2 3" key="1">
    <citation type="submission" date="2022-06" db="EMBL/GenBank/DDBJ databases">
        <title>Isolation of gut microbiota from human fecal samples.</title>
        <authorList>
            <person name="Pamer E.G."/>
            <person name="Barat B."/>
            <person name="Waligurski E."/>
            <person name="Medina S."/>
            <person name="Paddock L."/>
            <person name="Mostad J."/>
        </authorList>
    </citation>
    <scope>NUCLEOTIDE SEQUENCE [LARGE SCALE GENOMIC DNA]</scope>
    <source>
        <strain evidence="2 3">DFI.1.1</strain>
    </source>
</reference>
<keyword evidence="1" id="KW-0812">Transmembrane</keyword>
<evidence type="ECO:0000313" key="3">
    <source>
        <dbReference type="Proteomes" id="UP001206692"/>
    </source>
</evidence>
<name>A0ABT1SVC5_9FIRM</name>
<dbReference type="EMBL" id="JANGEW010000323">
    <property type="protein sequence ID" value="MCQ5343821.1"/>
    <property type="molecule type" value="Genomic_DNA"/>
</dbReference>
<comment type="caution">
    <text evidence="2">The sequence shown here is derived from an EMBL/GenBank/DDBJ whole genome shotgun (WGS) entry which is preliminary data.</text>
</comment>
<sequence length="62" mass="6630">MKKSVVWQTVLAIAIFFGREAITIPFNGGIPAALFKYIARLVPLVFAVLLARPGKGTFPGVG</sequence>
<dbReference type="Proteomes" id="UP001206692">
    <property type="component" value="Unassembled WGS sequence"/>
</dbReference>
<dbReference type="RefSeq" id="WP_256186370.1">
    <property type="nucleotide sequence ID" value="NZ_JANGEW010000323.1"/>
</dbReference>
<gene>
    <name evidence="2" type="ORF">NE675_12465</name>
</gene>
<keyword evidence="1" id="KW-1133">Transmembrane helix</keyword>
<accession>A0ABT1SVC5</accession>
<organism evidence="2 3">
    <name type="scientific">Megasphaera massiliensis</name>
    <dbReference type="NCBI Taxonomy" id="1232428"/>
    <lineage>
        <taxon>Bacteria</taxon>
        <taxon>Bacillati</taxon>
        <taxon>Bacillota</taxon>
        <taxon>Negativicutes</taxon>
        <taxon>Veillonellales</taxon>
        <taxon>Veillonellaceae</taxon>
        <taxon>Megasphaera</taxon>
    </lineage>
</organism>
<feature type="transmembrane region" description="Helical" evidence="1">
    <location>
        <begin position="31"/>
        <end position="51"/>
    </location>
</feature>
<evidence type="ECO:0000256" key="1">
    <source>
        <dbReference type="SAM" id="Phobius"/>
    </source>
</evidence>
<proteinExistence type="predicted"/>
<feature type="non-terminal residue" evidence="2">
    <location>
        <position position="62"/>
    </location>
</feature>